<dbReference type="InterPro" id="IPR031166">
    <property type="entry name" value="G_ENGA"/>
</dbReference>
<evidence type="ECO:0000256" key="9">
    <source>
        <dbReference type="PROSITE-ProRule" id="PRU01049"/>
    </source>
</evidence>
<dbReference type="NCBIfam" id="TIGR03594">
    <property type="entry name" value="GTPase_EngA"/>
    <property type="match status" value="1"/>
</dbReference>
<dbReference type="InterPro" id="IPR016484">
    <property type="entry name" value="GTPase_Der"/>
</dbReference>
<evidence type="ECO:0000256" key="3">
    <source>
        <dbReference type="ARBA" id="ARBA00022517"/>
    </source>
</evidence>
<dbReference type="Gene3D" id="3.40.50.300">
    <property type="entry name" value="P-loop containing nucleotide triphosphate hydrolases"/>
    <property type="match status" value="2"/>
</dbReference>
<evidence type="ECO:0000313" key="12">
    <source>
        <dbReference type="EMBL" id="HEC79193.1"/>
    </source>
</evidence>
<dbReference type="AlphaFoldDB" id="A0A9C9EN68"/>
<keyword evidence="4 10" id="KW-0677">Repeat</keyword>
<keyword evidence="6 8" id="KW-0342">GTP-binding</keyword>
<keyword evidence="3 8" id="KW-0690">Ribosome biogenesis</keyword>
<feature type="binding site" evidence="8">
    <location>
        <begin position="180"/>
        <end position="187"/>
    </location>
    <ligand>
        <name>GTP</name>
        <dbReference type="ChEBI" id="CHEBI:37565"/>
        <label>2</label>
    </ligand>
</feature>
<dbReference type="Proteomes" id="UP000885826">
    <property type="component" value="Unassembled WGS sequence"/>
</dbReference>
<evidence type="ECO:0000259" key="11">
    <source>
        <dbReference type="PROSITE" id="PS51712"/>
    </source>
</evidence>
<dbReference type="InterPro" id="IPR027417">
    <property type="entry name" value="P-loop_NTPase"/>
</dbReference>
<comment type="similarity">
    <text evidence="1 8 9 10">Belongs to the TRAFAC class TrmE-Era-EngA-EngB-Septin-like GTPase superfamily. EngA (Der) GTPase family.</text>
</comment>
<sequence>MSTVVIVGRKNVGKSTIFNRLTGMRLSVVYKEPGVTRDRIYGEVLWCGRHFNIIDTGGFFPNEEQELASKINKQIEYGLQEADLIYFVVDGKSGLKPADEEICQYLRRTNKKIFLLINKIDSKKALDAAVEFAKFGFENVFSISAEAGIGFGELLDQTVKVLPRARGVPRHKTIKLLILGRPNAGKSTLLNAITGSERAIIDERPGTTRDIVNAKITYKNRTLEIIDTCGLRRRSRIKGSIEFYSMIRAVNVLEQVDVVVLIFDTTQGVVDQDRRIASLVLSKAKGLIIAPNKIDLIEKRFHRKIIPSTYQSFKSFEFVPVIPISAHRKIGLDLLLNRVIAVYEEARKTVAKKILRIVTDNLQPPPDGQVYSLKQLQTTPPIFKVVVSTPLKESYIKYVRNTIRNYCGFQGTPVLIKTQVIKRRRIPV</sequence>
<dbReference type="EMBL" id="DRIG01000092">
    <property type="protein sequence ID" value="HEC79193.1"/>
    <property type="molecule type" value="Genomic_DNA"/>
</dbReference>
<dbReference type="InterPro" id="IPR015946">
    <property type="entry name" value="KH_dom-like_a/b"/>
</dbReference>
<dbReference type="InterPro" id="IPR006073">
    <property type="entry name" value="GTP-bd"/>
</dbReference>
<dbReference type="GO" id="GO:0005525">
    <property type="term" value="F:GTP binding"/>
    <property type="evidence" value="ECO:0007669"/>
    <property type="project" value="UniProtKB-UniRule"/>
</dbReference>
<evidence type="ECO:0000313" key="13">
    <source>
        <dbReference type="Proteomes" id="UP000885826"/>
    </source>
</evidence>
<feature type="binding site" evidence="8">
    <location>
        <begin position="292"/>
        <end position="295"/>
    </location>
    <ligand>
        <name>GTP</name>
        <dbReference type="ChEBI" id="CHEBI:37565"/>
        <label>2</label>
    </ligand>
</feature>
<comment type="caution">
    <text evidence="8">Lacks conserved residue(s) required for the propagation of feature annotation.</text>
</comment>
<dbReference type="GO" id="GO:0043022">
    <property type="term" value="F:ribosome binding"/>
    <property type="evidence" value="ECO:0007669"/>
    <property type="project" value="TreeGrafter"/>
</dbReference>
<evidence type="ECO:0000256" key="8">
    <source>
        <dbReference type="HAMAP-Rule" id="MF_00195"/>
    </source>
</evidence>
<dbReference type="InterPro" id="IPR032859">
    <property type="entry name" value="KH_dom-like"/>
</dbReference>
<organism evidence="12 13">
    <name type="scientific">candidate division WOR-3 bacterium</name>
    <dbReference type="NCBI Taxonomy" id="2052148"/>
    <lineage>
        <taxon>Bacteria</taxon>
        <taxon>Bacteria division WOR-3</taxon>
    </lineage>
</organism>
<comment type="subunit">
    <text evidence="8">Associates with the 50S ribosomal subunit.</text>
</comment>
<dbReference type="SUPFAM" id="SSF52540">
    <property type="entry name" value="P-loop containing nucleoside triphosphate hydrolases"/>
    <property type="match status" value="2"/>
</dbReference>
<reference evidence="12" key="1">
    <citation type="journal article" date="2020" name="mSystems">
        <title>Genome- and Community-Level Interaction Insights into Carbon Utilization and Element Cycling Functions of Hydrothermarchaeota in Hydrothermal Sediment.</title>
        <authorList>
            <person name="Zhou Z."/>
            <person name="Liu Y."/>
            <person name="Xu W."/>
            <person name="Pan J."/>
            <person name="Luo Z.H."/>
            <person name="Li M."/>
        </authorList>
    </citation>
    <scope>NUCLEOTIDE SEQUENCE</scope>
    <source>
        <strain evidence="12">HyVt-388</strain>
    </source>
</reference>
<feature type="binding site" evidence="8">
    <location>
        <begin position="55"/>
        <end position="59"/>
    </location>
    <ligand>
        <name>GTP</name>
        <dbReference type="ChEBI" id="CHEBI:37565"/>
        <label>1</label>
    </ligand>
</feature>
<evidence type="ECO:0000256" key="1">
    <source>
        <dbReference type="ARBA" id="ARBA00008279"/>
    </source>
</evidence>
<evidence type="ECO:0000256" key="4">
    <source>
        <dbReference type="ARBA" id="ARBA00022737"/>
    </source>
</evidence>
<gene>
    <name evidence="8 12" type="primary">der</name>
    <name evidence="12" type="ORF">ENI34_08655</name>
</gene>
<feature type="binding site" evidence="8">
    <location>
        <begin position="118"/>
        <end position="121"/>
    </location>
    <ligand>
        <name>GTP</name>
        <dbReference type="ChEBI" id="CHEBI:37565"/>
        <label>1</label>
    </ligand>
</feature>
<feature type="binding site" evidence="8">
    <location>
        <begin position="8"/>
        <end position="15"/>
    </location>
    <ligand>
        <name>GTP</name>
        <dbReference type="ChEBI" id="CHEBI:37565"/>
        <label>1</label>
    </ligand>
</feature>
<dbReference type="PANTHER" id="PTHR43834">
    <property type="entry name" value="GTPASE DER"/>
    <property type="match status" value="1"/>
</dbReference>
<evidence type="ECO:0000256" key="10">
    <source>
        <dbReference type="RuleBase" id="RU004481"/>
    </source>
</evidence>
<dbReference type="GO" id="GO:0042254">
    <property type="term" value="P:ribosome biogenesis"/>
    <property type="evidence" value="ECO:0007669"/>
    <property type="project" value="UniProtKB-KW"/>
</dbReference>
<dbReference type="NCBIfam" id="TIGR00231">
    <property type="entry name" value="small_GTP"/>
    <property type="match status" value="2"/>
</dbReference>
<dbReference type="Pfam" id="PF01926">
    <property type="entry name" value="MMR_HSR1"/>
    <property type="match status" value="2"/>
</dbReference>
<keyword evidence="5 8" id="KW-0547">Nucleotide-binding</keyword>
<proteinExistence type="inferred from homology"/>
<evidence type="ECO:0000256" key="7">
    <source>
        <dbReference type="ARBA" id="ARBA00032345"/>
    </source>
</evidence>
<protein>
    <recommendedName>
        <fullName evidence="2 8">GTPase Der</fullName>
    </recommendedName>
    <alternativeName>
        <fullName evidence="7 8">GTP-binding protein EngA</fullName>
    </alternativeName>
</protein>
<evidence type="ECO:0000256" key="6">
    <source>
        <dbReference type="ARBA" id="ARBA00023134"/>
    </source>
</evidence>
<evidence type="ECO:0000256" key="5">
    <source>
        <dbReference type="ARBA" id="ARBA00022741"/>
    </source>
</evidence>
<accession>A0A9C9EN68</accession>
<dbReference type="PIRSF" id="PIRSF006485">
    <property type="entry name" value="GTP-binding_EngA"/>
    <property type="match status" value="1"/>
</dbReference>
<evidence type="ECO:0000256" key="2">
    <source>
        <dbReference type="ARBA" id="ARBA00020953"/>
    </source>
</evidence>
<dbReference type="HAMAP" id="MF_00195">
    <property type="entry name" value="GTPase_Der"/>
    <property type="match status" value="1"/>
</dbReference>
<dbReference type="PROSITE" id="PS51712">
    <property type="entry name" value="G_ENGA"/>
    <property type="match status" value="1"/>
</dbReference>
<dbReference type="Pfam" id="PF14714">
    <property type="entry name" value="KH_dom-like"/>
    <property type="match status" value="1"/>
</dbReference>
<dbReference type="Gene3D" id="3.30.300.20">
    <property type="match status" value="1"/>
</dbReference>
<feature type="domain" description="EngA-type G" evidence="11">
    <location>
        <begin position="174"/>
        <end position="347"/>
    </location>
</feature>
<comment type="caution">
    <text evidence="12">The sequence shown here is derived from an EMBL/GenBank/DDBJ whole genome shotgun (WGS) entry which is preliminary data.</text>
</comment>
<dbReference type="PANTHER" id="PTHR43834:SF6">
    <property type="entry name" value="GTPASE DER"/>
    <property type="match status" value="1"/>
</dbReference>
<dbReference type="CDD" id="cd01895">
    <property type="entry name" value="EngA2"/>
    <property type="match status" value="1"/>
</dbReference>
<name>A0A9C9EN68_UNCW3</name>
<dbReference type="CDD" id="cd01894">
    <property type="entry name" value="EngA1"/>
    <property type="match status" value="1"/>
</dbReference>
<dbReference type="PRINTS" id="PR00326">
    <property type="entry name" value="GTP1OBG"/>
</dbReference>
<comment type="function">
    <text evidence="8 10">GTPase that plays an essential role in the late steps of ribosome biogenesis.</text>
</comment>
<dbReference type="InterPro" id="IPR005225">
    <property type="entry name" value="Small_GTP-bd"/>
</dbReference>